<organism evidence="1 2">
    <name type="scientific">Echinicola soli</name>
    <dbReference type="NCBI Taxonomy" id="2591634"/>
    <lineage>
        <taxon>Bacteria</taxon>
        <taxon>Pseudomonadati</taxon>
        <taxon>Bacteroidota</taxon>
        <taxon>Cytophagia</taxon>
        <taxon>Cytophagales</taxon>
        <taxon>Cyclobacteriaceae</taxon>
        <taxon>Echinicola</taxon>
    </lineage>
</organism>
<dbReference type="AlphaFoldDB" id="A0A514CKW5"/>
<reference evidence="1 2" key="1">
    <citation type="submission" date="2019-06" db="EMBL/GenBank/DDBJ databases">
        <title>Echinicola alkalisoli sp. nov. isolated from saline soil.</title>
        <authorList>
            <person name="Sun J.-Q."/>
            <person name="Xu L."/>
        </authorList>
    </citation>
    <scope>NUCLEOTIDE SEQUENCE [LARGE SCALE GENOMIC DNA]</scope>
    <source>
        <strain evidence="1 2">LN3S3</strain>
    </source>
</reference>
<dbReference type="PROSITE" id="PS51257">
    <property type="entry name" value="PROKAR_LIPOPROTEIN"/>
    <property type="match status" value="1"/>
</dbReference>
<protein>
    <recommendedName>
        <fullName evidence="3">Lipoprotein</fullName>
    </recommendedName>
</protein>
<sequence>MGFKTILVIASLIFCSCTNTKSRNLENLRNEQLKELSDTLVVICNGEEYRLEVDYDQESKFIRVFNENKIYKRVNLPSQLDYSGFSLNGFLKTEKGFIVSVEYGSINYYQKEFYFQCKQNGFNLHQIRTSSFNKRDPSKESVQDSILSSQMSLKDFMFIPFLE</sequence>
<dbReference type="RefSeq" id="WP_141615662.1">
    <property type="nucleotide sequence ID" value="NZ_CP041253.1"/>
</dbReference>
<proteinExistence type="predicted"/>
<evidence type="ECO:0008006" key="3">
    <source>
        <dbReference type="Google" id="ProtNLM"/>
    </source>
</evidence>
<gene>
    <name evidence="1" type="ORF">FKX85_15815</name>
</gene>
<evidence type="ECO:0000313" key="1">
    <source>
        <dbReference type="EMBL" id="QDH80428.1"/>
    </source>
</evidence>
<dbReference type="EMBL" id="CP041253">
    <property type="protein sequence ID" value="QDH80428.1"/>
    <property type="molecule type" value="Genomic_DNA"/>
</dbReference>
<dbReference type="Proteomes" id="UP000316614">
    <property type="component" value="Chromosome"/>
</dbReference>
<name>A0A514CKW5_9BACT</name>
<dbReference type="KEGG" id="echi:FKX85_15815"/>
<dbReference type="OrthoDB" id="1072785at2"/>
<keyword evidence="2" id="KW-1185">Reference proteome</keyword>
<evidence type="ECO:0000313" key="2">
    <source>
        <dbReference type="Proteomes" id="UP000316614"/>
    </source>
</evidence>
<accession>A0A514CKW5</accession>